<keyword evidence="2" id="KW-1185">Reference proteome</keyword>
<reference evidence="1 2" key="1">
    <citation type="submission" date="2016-12" db="EMBL/GenBank/DDBJ databases">
        <title>Genome Mining:The Detection of Biosynthetic Gene Clusters to Aid in the Expression of Curamycin A produced by Streptomyces sp. strain CZA14.</title>
        <authorList>
            <person name="Durrell K.A."/>
            <person name="Kirby B.M."/>
            <person name="Khan W."/>
            <person name="Mthethwa T."/>
            <person name="Le Roes-Hill M."/>
        </authorList>
    </citation>
    <scope>NUCLEOTIDE SEQUENCE [LARGE SCALE GENOMIC DNA]</scope>
    <source>
        <strain evidence="1 2">CZA14</strain>
    </source>
</reference>
<evidence type="ECO:0000313" key="2">
    <source>
        <dbReference type="Proteomes" id="UP000194266"/>
    </source>
</evidence>
<comment type="caution">
    <text evidence="1">The sequence shown here is derived from an EMBL/GenBank/DDBJ whole genome shotgun (WGS) entry which is preliminary data.</text>
</comment>
<proteinExistence type="predicted"/>
<feature type="non-terminal residue" evidence="1">
    <location>
        <position position="1"/>
    </location>
</feature>
<sequence length="40" mass="4366">WKCVMRGLAPAERATVITALHAYEAALEQAGCQHRNAQPC</sequence>
<protein>
    <submittedName>
        <fullName evidence="1">MarR family transcriptional regulator</fullName>
    </submittedName>
</protein>
<name>A0ABX3Y776_9ACTN</name>
<evidence type="ECO:0000313" key="1">
    <source>
        <dbReference type="EMBL" id="OSZ55567.1"/>
    </source>
</evidence>
<dbReference type="EMBL" id="MRYD01000473">
    <property type="protein sequence ID" value="OSZ55567.1"/>
    <property type="molecule type" value="Genomic_DNA"/>
</dbReference>
<dbReference type="Proteomes" id="UP000194266">
    <property type="component" value="Unassembled WGS sequence"/>
</dbReference>
<gene>
    <name evidence="1" type="ORF">OQI_37775</name>
</gene>
<organism evidence="1 2">
    <name type="scientific">Streptomyces pharetrae CZA14</name>
    <dbReference type="NCBI Taxonomy" id="1144883"/>
    <lineage>
        <taxon>Bacteria</taxon>
        <taxon>Bacillati</taxon>
        <taxon>Actinomycetota</taxon>
        <taxon>Actinomycetes</taxon>
        <taxon>Kitasatosporales</taxon>
        <taxon>Streptomycetaceae</taxon>
        <taxon>Streptomyces</taxon>
    </lineage>
</organism>
<accession>A0ABX3Y776</accession>